<dbReference type="AlphaFoldDB" id="A0A2A4JBP8"/>
<evidence type="ECO:0000256" key="2">
    <source>
        <dbReference type="SAM" id="Phobius"/>
    </source>
</evidence>
<organism evidence="3">
    <name type="scientific">Heliothis virescens</name>
    <name type="common">Tobacco budworm moth</name>
    <dbReference type="NCBI Taxonomy" id="7102"/>
    <lineage>
        <taxon>Eukaryota</taxon>
        <taxon>Metazoa</taxon>
        <taxon>Ecdysozoa</taxon>
        <taxon>Arthropoda</taxon>
        <taxon>Hexapoda</taxon>
        <taxon>Insecta</taxon>
        <taxon>Pterygota</taxon>
        <taxon>Neoptera</taxon>
        <taxon>Endopterygota</taxon>
        <taxon>Lepidoptera</taxon>
        <taxon>Glossata</taxon>
        <taxon>Ditrysia</taxon>
        <taxon>Noctuoidea</taxon>
        <taxon>Noctuidae</taxon>
        <taxon>Heliothinae</taxon>
        <taxon>Heliothis</taxon>
    </lineage>
</organism>
<proteinExistence type="predicted"/>
<feature type="compositionally biased region" description="Basic residues" evidence="1">
    <location>
        <begin position="10"/>
        <end position="23"/>
    </location>
</feature>
<evidence type="ECO:0000256" key="1">
    <source>
        <dbReference type="SAM" id="MobiDB-lite"/>
    </source>
</evidence>
<name>A0A2A4JBP8_HELVI</name>
<keyword evidence="2" id="KW-1133">Transmembrane helix</keyword>
<sequence>METTKESITKKGKRPKSATRYPKRMPTYVVAFAVQETHDDPPKNQQMPKKRSFETGTPSTRSISPCGSVNSAKTFTITPTEKLSHVLDVATISEVKIDIIDENQCGDVEKKSPQISSYFVVDNRMADEQPEIIFNASKHIKKSKENNKFTRKKPKKNKRVIKFKNVHFKYKNPKNNISRRLEKYYEKSKMNSPNAELIQKQICSNVLSKVVSRSRVLKKVLAKENLLDESGRISFSDGTSVNDFDDGSLSSSPSTTKKSFISHTSQNTLIRKDSSTSSRNDDFYSIKTANSVIQVSSDITPYKTDIINVAVAVAFNSKPNNNQNMLASNIQERFLCKENLTSEETFFAHNAILTSETPSEDESKYFNVNYDELSPMNLDEFAAINHNQKESVRGSPTAGNNNLIDIMGSENETFVIARTSSDFNKSSVNSDVTLTTNSDTTFRTEIDPNSHKKDDFTPKFVNLPANLLNRVIDLGFYPGMTPSTSSRANFENEINDVLIADKNTISFPLIPTNKVNSPVDLKNNITVLKKSYDVDKVVCPQKNISLPNDIAIKAKLKEAERAPRRSGADEVRNKYPTDLSEMWERLTLVLDLAVQRLENTLADKIVKDVKASLAMFNQREYKVPEQEIETKPSPIKYERPIPEMLHKEVFVIEEHLKHDTNTYVQCDLVQNQVIDQLMHHLSADGPQLLQTSTTSLKKLTKPQILKEYFGNLKAPSVDSAVVEIVAFNSKPNNNQNMLASNIQERFLCKENLTSEETFFAHNAILTSETPSEDESKYFNVNYDELSPMNLDEFAAINHNQKESVRGSPTAGNNNLIDIMGSENETFVIARTSSDFNKSSVNSDVTLTTNSDTTFRTEIDPNSHKKDDFTPKFVNLPANLLNRVIDLGFYPGMTPSTSSRANFENEINDVLIADKNTISFPLIPTNKVNSPVDLKNNITVLKKSYDVDKVVCPQKNISLPNDIAIKAKLKEAERAPRRSGADEVRNKYPTDLSEMWERLTLVLDLAVQRLENTLADKIVKDVKASLAMFNQREYKVPEQEIETKPSPIKYERPIPEMLHKEVFVIEEHLKHDTNTYVQCDLVQNQVIDQLMHHLSADGPQLLQTSTTSLKKLTKPQILKEYFGNLKAPSVDSAVVEIGKGDTVTVSTATAELHRDRGIGLKVLFSGPMTFIRENLFIITSVPTFFIVLLCLYGILVIIMKPL</sequence>
<keyword evidence="2" id="KW-0472">Membrane</keyword>
<keyword evidence="2" id="KW-0812">Transmembrane</keyword>
<comment type="caution">
    <text evidence="3">The sequence shown here is derived from an EMBL/GenBank/DDBJ whole genome shotgun (WGS) entry which is preliminary data.</text>
</comment>
<feature type="transmembrane region" description="Helical" evidence="2">
    <location>
        <begin position="1174"/>
        <end position="1197"/>
    </location>
</feature>
<gene>
    <name evidence="3" type="ORF">B5V51_3999</name>
</gene>
<evidence type="ECO:0000313" key="3">
    <source>
        <dbReference type="EMBL" id="PCG69517.1"/>
    </source>
</evidence>
<accession>A0A2A4JBP8</accession>
<protein>
    <submittedName>
        <fullName evidence="3">Uncharacterized protein</fullName>
    </submittedName>
</protein>
<feature type="region of interest" description="Disordered" evidence="1">
    <location>
        <begin position="1"/>
        <end position="66"/>
    </location>
</feature>
<reference evidence="3" key="1">
    <citation type="submission" date="2017-09" db="EMBL/GenBank/DDBJ databases">
        <title>Contemporary evolution of a Lepidopteran species, Heliothis virescens, in response to modern agricultural practices.</title>
        <authorList>
            <person name="Fritz M.L."/>
            <person name="Deyonke A.M."/>
            <person name="Papanicolaou A."/>
            <person name="Micinski S."/>
            <person name="Westbrook J."/>
            <person name="Gould F."/>
        </authorList>
    </citation>
    <scope>NUCLEOTIDE SEQUENCE [LARGE SCALE GENOMIC DNA]</scope>
    <source>
        <strain evidence="3">HvINT-</strain>
        <tissue evidence="3">Whole body</tissue>
    </source>
</reference>
<dbReference type="EMBL" id="NWSH01001977">
    <property type="protein sequence ID" value="PCG69517.1"/>
    <property type="molecule type" value="Genomic_DNA"/>
</dbReference>
<feature type="compositionally biased region" description="Polar residues" evidence="1">
    <location>
        <begin position="54"/>
        <end position="66"/>
    </location>
</feature>